<evidence type="ECO:0000256" key="18">
    <source>
        <dbReference type="ARBA" id="ARBA00029663"/>
    </source>
</evidence>
<dbReference type="AlphaFoldDB" id="A0A6H5IWT7"/>
<comment type="cofactor">
    <cofactor evidence="1 24">
        <name>Mn(2+)</name>
        <dbReference type="ChEBI" id="CHEBI:29035"/>
    </cofactor>
</comment>
<feature type="disulfide bond" evidence="25">
    <location>
        <begin position="506"/>
        <end position="529"/>
    </location>
</feature>
<evidence type="ECO:0000256" key="12">
    <source>
        <dbReference type="ARBA" id="ARBA00022989"/>
    </source>
</evidence>
<evidence type="ECO:0000256" key="27">
    <source>
        <dbReference type="SAM" id="Phobius"/>
    </source>
</evidence>
<feature type="binding site" evidence="23">
    <location>
        <position position="325"/>
    </location>
    <ligand>
        <name>substrate</name>
    </ligand>
</feature>
<dbReference type="Pfam" id="PF05060">
    <property type="entry name" value="MGAT2"/>
    <property type="match status" value="1"/>
</dbReference>
<feature type="transmembrane region" description="Helical" evidence="27">
    <location>
        <begin position="164"/>
        <end position="182"/>
    </location>
</feature>
<dbReference type="OrthoDB" id="6019616at2759"/>
<evidence type="ECO:0000256" key="7">
    <source>
        <dbReference type="ARBA" id="ARBA00022676"/>
    </source>
</evidence>
<evidence type="ECO:0000256" key="16">
    <source>
        <dbReference type="ARBA" id="ARBA00023180"/>
    </source>
</evidence>
<dbReference type="GO" id="GO:0009312">
    <property type="term" value="P:oligosaccharide biosynthetic process"/>
    <property type="evidence" value="ECO:0007669"/>
    <property type="project" value="InterPro"/>
</dbReference>
<evidence type="ECO:0000256" key="4">
    <source>
        <dbReference type="ARBA" id="ARBA00011011"/>
    </source>
</evidence>
<gene>
    <name evidence="28" type="ORF">TBRA_LOCUS13796</name>
</gene>
<feature type="binding site" evidence="23">
    <location>
        <begin position="400"/>
        <end position="404"/>
    </location>
    <ligand>
        <name>substrate</name>
    </ligand>
</feature>
<feature type="binding site" evidence="23">
    <location>
        <begin position="294"/>
        <end position="298"/>
    </location>
    <ligand>
        <name>substrate</name>
    </ligand>
</feature>
<dbReference type="UniPathway" id="UPA00378"/>
<dbReference type="SUPFAM" id="SSF53448">
    <property type="entry name" value="Nucleotide-diphospho-sugar transferases"/>
    <property type="match status" value="1"/>
</dbReference>
<evidence type="ECO:0000256" key="2">
    <source>
        <dbReference type="ARBA" id="ARBA00004323"/>
    </source>
</evidence>
<dbReference type="GO" id="GO:0046872">
    <property type="term" value="F:metal ion binding"/>
    <property type="evidence" value="ECO:0007669"/>
    <property type="project" value="UniProtKB-KW"/>
</dbReference>
<comment type="pathway">
    <text evidence="3">Protein modification; protein glycosylation.</text>
</comment>
<feature type="disulfide bond" evidence="25">
    <location>
        <begin position="367"/>
        <end position="381"/>
    </location>
</feature>
<name>A0A6H5IWT7_9HYME</name>
<feature type="disulfide bond" evidence="25">
    <location>
        <begin position="454"/>
        <end position="457"/>
    </location>
</feature>
<comment type="catalytic activity">
    <reaction evidence="22">
        <text>an N(4)-{beta-D-GlcNAc-(1-&gt;2)-alpha-D-Man-(1-&gt;3)-[alpha-D-Man-(1-&gt;6)]-beta-D-Man-(1-&gt;4)-beta-D-GlcNAc-(1-&gt;4)-beta-D-GlcNAc}-L-asparaginyl-[protein] + UDP-N-acetyl-alpha-D-glucosamine = N(4)-{beta-D-GlcNAc-(1-&gt;2)-alpha-D-Man-(1-&gt;3)-[beta-D-GlcNAc-(1-&gt;2)-alpha-D-Man-(1-&gt;6)]-beta-D-Man-(1-&gt;4)-beta-D-GlcNAc-(1-&gt;4)-beta-D-GlcNAc}-L-asparaginyl-[protein] + UDP + H(+)</text>
        <dbReference type="Rhea" id="RHEA:12941"/>
        <dbReference type="Rhea" id="RHEA-COMP:13526"/>
        <dbReference type="Rhea" id="RHEA-COMP:14369"/>
        <dbReference type="ChEBI" id="CHEBI:15378"/>
        <dbReference type="ChEBI" id="CHEBI:57705"/>
        <dbReference type="ChEBI" id="CHEBI:58223"/>
        <dbReference type="ChEBI" id="CHEBI:60615"/>
        <dbReference type="ChEBI" id="CHEBI:60651"/>
        <dbReference type="EC" id="2.4.1.143"/>
    </reaction>
</comment>
<keyword evidence="10 24" id="KW-0479">Metal-binding</keyword>
<dbReference type="GO" id="GO:0000139">
    <property type="term" value="C:Golgi membrane"/>
    <property type="evidence" value="ECO:0007669"/>
    <property type="project" value="UniProtKB-SubCell"/>
</dbReference>
<keyword evidence="29" id="KW-1185">Reference proteome</keyword>
<reference evidence="28 29" key="1">
    <citation type="submission" date="2020-02" db="EMBL/GenBank/DDBJ databases">
        <authorList>
            <person name="Ferguson B K."/>
        </authorList>
    </citation>
    <scope>NUCLEOTIDE SEQUENCE [LARGE SCALE GENOMIC DNA]</scope>
</reference>
<evidence type="ECO:0000256" key="9">
    <source>
        <dbReference type="ARBA" id="ARBA00022692"/>
    </source>
</evidence>
<evidence type="ECO:0000256" key="17">
    <source>
        <dbReference type="ARBA" id="ARBA00023211"/>
    </source>
</evidence>
<dbReference type="GO" id="GO:0008455">
    <property type="term" value="F:alpha-1,6-mannosylglycoprotein 2-beta-N-acetylglucosaminyltransferase activity"/>
    <property type="evidence" value="ECO:0007669"/>
    <property type="project" value="UniProtKB-EC"/>
</dbReference>
<keyword evidence="7" id="KW-0328">Glycosyltransferase</keyword>
<dbReference type="InterPro" id="IPR007754">
    <property type="entry name" value="GlcNAc_II"/>
</dbReference>
<evidence type="ECO:0000256" key="10">
    <source>
        <dbReference type="ARBA" id="ARBA00022723"/>
    </source>
</evidence>
<evidence type="ECO:0000256" key="1">
    <source>
        <dbReference type="ARBA" id="ARBA00001936"/>
    </source>
</evidence>
<evidence type="ECO:0000256" key="23">
    <source>
        <dbReference type="PIRSR" id="PIRSR607754-1"/>
    </source>
</evidence>
<sequence>CCTCYYNRSYIAAPDSTTSYFYEKKVFARAADAWKFRLGAPAEVVNAIEQSYFYCGRLITAQSNAPRPLITPFRIIHDELRVGHVTCGLHIIYMYLGSLYCISYATCYPYKLGARRGHFHDDYYSAHACLAKPMIQDRMVLAVQPAMITIGDRSSGAPRPSRGLLWRSLAFLFLATFLWLQLHVINLTSRDWSNQAVVNESLYALVPQELHRFLKDRRSNGSASGAGGGQEGARGVNSSLGAGPGDQLGEGGSLTERDIDRIRREIERVNAEQRVLNEEAFGPLAPDAPVIVVQVHDRLTYLRHLIISLAQARGIEQTLLVFSHDVWNPDINYLVQNVDFCRVMQIFYPYSIQTHPDTFPGESPNDCPRNIRKEQAAQMGCTNAQHPDLYGHYREAKFTQTKHHWWWKANRVFDQLAVTRNHTGMVLFLEEDHYVAEDFLHVLRLMERTCKHNCERCNVLSLGTYLKTYNYYADVSKKVEVIPWISSKHNMGMAFNRVTWMKLRRCAAQFCSYDDYNWDWSLQHIAQTCLPPSRGAGVAPRLDSGLITMMMRAPRVFHIGEWVESQDRLNEPQRRTSFLRSNPCPSCGHSTCDGGRSLKQPLRNLQTSLSSPMLPAMRDIALLSEFKVAQHRHPQATCGRQRLSIGRFQPQCFDFGRSASAAWTFRPPRRRPVPGKKSSGPVIKAQRQKEHAKHSLAFNQKSITIYSSYFDRVERIR</sequence>
<evidence type="ECO:0000256" key="5">
    <source>
        <dbReference type="ARBA" id="ARBA00012613"/>
    </source>
</evidence>
<keyword evidence="13" id="KW-0333">Golgi apparatus</keyword>
<dbReference type="Gene3D" id="3.90.550.10">
    <property type="entry name" value="Spore Coat Polysaccharide Biosynthesis Protein SpsA, Chain A"/>
    <property type="match status" value="1"/>
</dbReference>
<keyword evidence="17 24" id="KW-0464">Manganese</keyword>
<dbReference type="GO" id="GO:0006487">
    <property type="term" value="P:protein N-linked glycosylation"/>
    <property type="evidence" value="ECO:0007669"/>
    <property type="project" value="TreeGrafter"/>
</dbReference>
<dbReference type="EMBL" id="CADCXV010001161">
    <property type="protein sequence ID" value="CAB0042164.1"/>
    <property type="molecule type" value="Genomic_DNA"/>
</dbReference>
<evidence type="ECO:0000313" key="29">
    <source>
        <dbReference type="Proteomes" id="UP000479190"/>
    </source>
</evidence>
<dbReference type="GO" id="GO:0005795">
    <property type="term" value="C:Golgi stack"/>
    <property type="evidence" value="ECO:0007669"/>
    <property type="project" value="InterPro"/>
</dbReference>
<keyword evidence="15 25" id="KW-1015">Disulfide bond</keyword>
<evidence type="ECO:0000256" key="3">
    <source>
        <dbReference type="ARBA" id="ARBA00004922"/>
    </source>
</evidence>
<dbReference type="Proteomes" id="UP000479190">
    <property type="component" value="Unassembled WGS sequence"/>
</dbReference>
<evidence type="ECO:0000256" key="8">
    <source>
        <dbReference type="ARBA" id="ARBA00022679"/>
    </source>
</evidence>
<feature type="region of interest" description="Disordered" evidence="26">
    <location>
        <begin position="218"/>
        <end position="254"/>
    </location>
</feature>
<keyword evidence="12 27" id="KW-1133">Transmembrane helix</keyword>
<organism evidence="28 29">
    <name type="scientific">Trichogramma brassicae</name>
    <dbReference type="NCBI Taxonomy" id="86971"/>
    <lineage>
        <taxon>Eukaryota</taxon>
        <taxon>Metazoa</taxon>
        <taxon>Ecdysozoa</taxon>
        <taxon>Arthropoda</taxon>
        <taxon>Hexapoda</taxon>
        <taxon>Insecta</taxon>
        <taxon>Pterygota</taxon>
        <taxon>Neoptera</taxon>
        <taxon>Endopterygota</taxon>
        <taxon>Hymenoptera</taxon>
        <taxon>Apocrita</taxon>
        <taxon>Proctotrupomorpha</taxon>
        <taxon>Chalcidoidea</taxon>
        <taxon>Trichogrammatidae</taxon>
        <taxon>Trichogramma</taxon>
    </lineage>
</organism>
<evidence type="ECO:0000256" key="19">
    <source>
        <dbReference type="ARBA" id="ARBA00031203"/>
    </source>
</evidence>
<feature type="compositionally biased region" description="Gly residues" evidence="26">
    <location>
        <begin position="242"/>
        <end position="252"/>
    </location>
</feature>
<accession>A0A6H5IWT7</accession>
<feature type="binding site" evidence="24">
    <location>
        <position position="432"/>
    </location>
    <ligand>
        <name>Mn(2+)</name>
        <dbReference type="ChEBI" id="CHEBI:29035"/>
    </ligand>
</feature>
<dbReference type="PANTHER" id="PTHR12871">
    <property type="entry name" value="BETA-1,2-N-ACETYLGLUCOSAMINYLTRANSFERASE II"/>
    <property type="match status" value="1"/>
</dbReference>
<proteinExistence type="inferred from homology"/>
<evidence type="ECO:0000256" key="13">
    <source>
        <dbReference type="ARBA" id="ARBA00023034"/>
    </source>
</evidence>
<feature type="non-terminal residue" evidence="28">
    <location>
        <position position="1"/>
    </location>
</feature>
<keyword evidence="9 27" id="KW-0812">Transmembrane</keyword>
<evidence type="ECO:0000256" key="14">
    <source>
        <dbReference type="ARBA" id="ARBA00023136"/>
    </source>
</evidence>
<evidence type="ECO:0000313" key="28">
    <source>
        <dbReference type="EMBL" id="CAB0042164.1"/>
    </source>
</evidence>
<evidence type="ECO:0000256" key="20">
    <source>
        <dbReference type="ARBA" id="ARBA00032552"/>
    </source>
</evidence>
<dbReference type="EC" id="2.4.1.143" evidence="5"/>
<evidence type="ECO:0000256" key="6">
    <source>
        <dbReference type="ARBA" id="ARBA00014817"/>
    </source>
</evidence>
<evidence type="ECO:0000256" key="15">
    <source>
        <dbReference type="ARBA" id="ARBA00023157"/>
    </source>
</evidence>
<dbReference type="PANTHER" id="PTHR12871:SF0">
    <property type="entry name" value="ALPHA-1,6-MANNOSYL-GLYCOPROTEIN 2-BETA-N-ACETYLGLUCOSAMINYLTRANSFERASE"/>
    <property type="match status" value="1"/>
</dbReference>
<comment type="similarity">
    <text evidence="4">Belongs to the glycosyltransferase 16 (GT16) protein family.</text>
</comment>
<evidence type="ECO:0000256" key="11">
    <source>
        <dbReference type="ARBA" id="ARBA00022968"/>
    </source>
</evidence>
<evidence type="ECO:0000256" key="26">
    <source>
        <dbReference type="SAM" id="MobiDB-lite"/>
    </source>
</evidence>
<evidence type="ECO:0000256" key="22">
    <source>
        <dbReference type="ARBA" id="ARBA00093257"/>
    </source>
</evidence>
<evidence type="ECO:0000256" key="25">
    <source>
        <dbReference type="PIRSR" id="PIRSR607754-3"/>
    </source>
</evidence>
<keyword evidence="8" id="KW-0808">Transferase</keyword>
<evidence type="ECO:0000256" key="21">
    <source>
        <dbReference type="ARBA" id="ARBA00032915"/>
    </source>
</evidence>
<keyword evidence="14 27" id="KW-0472">Membrane</keyword>
<keyword evidence="16" id="KW-0325">Glycoprotein</keyword>
<comment type="subcellular location">
    <subcellularLocation>
        <location evidence="2">Golgi apparatus membrane</location>
        <topology evidence="2">Single-pass type II membrane protein</topology>
    </subcellularLocation>
</comment>
<keyword evidence="11" id="KW-0735">Signal-anchor</keyword>
<evidence type="ECO:0000256" key="24">
    <source>
        <dbReference type="PIRSR" id="PIRSR607754-2"/>
    </source>
</evidence>
<protein>
    <recommendedName>
        <fullName evidence="6">Alpha-1,6-mannosyl-glycoprotein 2-beta-N-acetylglucosaminyltransferase</fullName>
        <ecNumber evidence="5">2.4.1.143</ecNumber>
    </recommendedName>
    <alternativeName>
        <fullName evidence="21">Beta-1,2-N-acetylglucosaminyltransferase II</fullName>
    </alternativeName>
    <alternativeName>
        <fullName evidence="20">GlcNAc-T II</fullName>
    </alternativeName>
    <alternativeName>
        <fullName evidence="19">Mannoside acetylglucosaminyltransferase 2</fullName>
    </alternativeName>
    <alternativeName>
        <fullName evidence="18">N-glycosyl-oligosaccharide-glycoprotein N-acetylglucosaminyltransferase II</fullName>
    </alternativeName>
</protein>
<dbReference type="InterPro" id="IPR029044">
    <property type="entry name" value="Nucleotide-diphossugar_trans"/>
</dbReference>